<evidence type="ECO:0000256" key="1">
    <source>
        <dbReference type="SAM" id="MobiDB-lite"/>
    </source>
</evidence>
<protein>
    <submittedName>
        <fullName evidence="2">Uncharacterized protein</fullName>
    </submittedName>
</protein>
<proteinExistence type="predicted"/>
<reference evidence="3" key="1">
    <citation type="journal article" date="2017" name="Genome Announc.">
        <title>Complete Genome Sequence of Mycobacterium stephanolepidis.</title>
        <authorList>
            <person name="Fukano H."/>
            <person name="Yoshida M."/>
            <person name="Katayama Y."/>
            <person name="Omatsu T."/>
            <person name="Mizutani T."/>
            <person name="Kurata O."/>
            <person name="Wada S."/>
            <person name="Hoshino Y."/>
        </authorList>
    </citation>
    <scope>NUCLEOTIDE SEQUENCE [LARGE SCALE GENOMIC DNA]</scope>
    <source>
        <strain evidence="3">NJB0901</strain>
    </source>
</reference>
<name>A0A1Z4EV66_9MYCO</name>
<evidence type="ECO:0000313" key="2">
    <source>
        <dbReference type="EMBL" id="BAX96842.1"/>
    </source>
</evidence>
<gene>
    <name evidence="2" type="ORF">MSTE_01518</name>
</gene>
<dbReference type="KEGG" id="mste:MSTE_01518"/>
<organism evidence="2 3">
    <name type="scientific">[Mycobacterium] stephanolepidis</name>
    <dbReference type="NCBI Taxonomy" id="1520670"/>
    <lineage>
        <taxon>Bacteria</taxon>
        <taxon>Bacillati</taxon>
        <taxon>Actinomycetota</taxon>
        <taxon>Actinomycetes</taxon>
        <taxon>Mycobacteriales</taxon>
        <taxon>Mycobacteriaceae</taxon>
        <taxon>Mycobacteroides</taxon>
    </lineage>
</organism>
<keyword evidence="3" id="KW-1185">Reference proteome</keyword>
<sequence length="57" mass="6476">MKYERLFLDEISDPLALAERTEHWHAEYNHPQASRGTELEPAHGSAPGAARPHHPHL</sequence>
<dbReference type="EMBL" id="AP018165">
    <property type="protein sequence ID" value="BAX96842.1"/>
    <property type="molecule type" value="Genomic_DNA"/>
</dbReference>
<dbReference type="Proteomes" id="UP000217954">
    <property type="component" value="Chromosome"/>
</dbReference>
<feature type="region of interest" description="Disordered" evidence="1">
    <location>
        <begin position="26"/>
        <end position="57"/>
    </location>
</feature>
<dbReference type="AlphaFoldDB" id="A0A1Z4EV66"/>
<reference evidence="2 3" key="2">
    <citation type="journal article" date="2017" name="Int. J. Syst. Evol. Microbiol.">
        <title>Mycobacterium stephanolepidis sp. nov., a rapidly growing species related to Mycobacterium chelonae, isolated from marine teleost fish, Stephanolepis cirrhifer.</title>
        <authorList>
            <person name="Fukano H."/>
            <person name="Wada S."/>
            <person name="Kurata O."/>
            <person name="Katayama K."/>
            <person name="Fujiwara N."/>
            <person name="Hoshino Y."/>
        </authorList>
    </citation>
    <scope>NUCLEOTIDE SEQUENCE [LARGE SCALE GENOMIC DNA]</scope>
    <source>
        <strain evidence="2 3">NJB0901</strain>
    </source>
</reference>
<accession>A0A1Z4EV66</accession>
<evidence type="ECO:0000313" key="3">
    <source>
        <dbReference type="Proteomes" id="UP000217954"/>
    </source>
</evidence>